<dbReference type="RefSeq" id="WP_200487777.1">
    <property type="nucleotide sequence ID" value="NZ_JAEPIV010000057.1"/>
</dbReference>
<name>A0ABS1I8P3_9PROT</name>
<evidence type="ECO:0000256" key="5">
    <source>
        <dbReference type="ARBA" id="ARBA00022519"/>
    </source>
</evidence>
<dbReference type="PANTHER" id="PTHR30386">
    <property type="entry name" value="MEMBRANE FUSION SUBUNIT OF EMRAB-TOLC MULTIDRUG EFFLUX PUMP"/>
    <property type="match status" value="1"/>
</dbReference>
<sequence>MTNLAPANVPPSGALPPRPPVGRFIAAGLALTAAGFGGFGAWAALVPLASAAVAPGIITADSNRKSVQHLEGGIVVEILVRDGDRVVAGQPLMRLDDLETRSTVTLLEGQLWALLAQEARLLAERDGAAGVTLPALLAGKGADSTVAEIIGGQERIFASRRASLDGRTIVTRQRIAQLEAQIAGLEAQRKAGVQQLALIREETTAVAEMVAKGLERKPRLLALMRQAVELEGIQGDLANRIAQAREGIAQAELEILGMHADRRSEVAIELRDVQTRRAEAEEKLAAATIRQGRRDVLAPEAGAVMNLRHFASGAVVAPGETILDLVPLDDRLVIETRVSPTDIDVVHAGLPAKVVLSAFKSRTMPQVDGTVLRVSADAVTDERTGQPYYQARVAVDTTQLAALKDVHLLPGMPAETLIVTGERTLLRYLAQPVADSFRKAFREE</sequence>
<feature type="domain" description="AprE-like long alpha-helical hairpin" evidence="11">
    <location>
        <begin position="101"/>
        <end position="288"/>
    </location>
</feature>
<evidence type="ECO:0000256" key="9">
    <source>
        <dbReference type="RuleBase" id="RU365093"/>
    </source>
</evidence>
<evidence type="ECO:0000256" key="3">
    <source>
        <dbReference type="ARBA" id="ARBA00022448"/>
    </source>
</evidence>
<keyword evidence="8 9" id="KW-0472">Membrane</keyword>
<reference evidence="13 14" key="1">
    <citation type="submission" date="2021-01" db="EMBL/GenBank/DDBJ databases">
        <title>Azospirillum sp. YIM DDC1 draft genome.</title>
        <authorList>
            <person name="Wang Y.-X."/>
        </authorList>
    </citation>
    <scope>NUCLEOTIDE SEQUENCE [LARGE SCALE GENOMIC DNA]</scope>
    <source>
        <strain evidence="13 14">YIM DDC1</strain>
    </source>
</reference>
<organism evidence="13 14">
    <name type="scientific">Azospirillum aestuarii</name>
    <dbReference type="NCBI Taxonomy" id="2802052"/>
    <lineage>
        <taxon>Bacteria</taxon>
        <taxon>Pseudomonadati</taxon>
        <taxon>Pseudomonadota</taxon>
        <taxon>Alphaproteobacteria</taxon>
        <taxon>Rhodospirillales</taxon>
        <taxon>Azospirillaceae</taxon>
        <taxon>Azospirillum</taxon>
    </lineage>
</organism>
<evidence type="ECO:0000256" key="2">
    <source>
        <dbReference type="ARBA" id="ARBA00009477"/>
    </source>
</evidence>
<comment type="similarity">
    <text evidence="2 9">Belongs to the membrane fusion protein (MFP) (TC 8.A.1) family.</text>
</comment>
<dbReference type="NCBIfam" id="TIGR01843">
    <property type="entry name" value="type_I_hlyD"/>
    <property type="match status" value="1"/>
</dbReference>
<evidence type="ECO:0000256" key="10">
    <source>
        <dbReference type="SAM" id="Coils"/>
    </source>
</evidence>
<keyword evidence="5 9" id="KW-0997">Cell inner membrane</keyword>
<comment type="caution">
    <text evidence="13">The sequence shown here is derived from an EMBL/GenBank/DDBJ whole genome shotgun (WGS) entry which is preliminary data.</text>
</comment>
<feature type="transmembrane region" description="Helical" evidence="9">
    <location>
        <begin position="24"/>
        <end position="45"/>
    </location>
</feature>
<protein>
    <recommendedName>
        <fullName evidence="9">Membrane fusion protein (MFP) family protein</fullName>
    </recommendedName>
</protein>
<keyword evidence="7 9" id="KW-1133">Transmembrane helix</keyword>
<dbReference type="Gene3D" id="2.40.50.100">
    <property type="match status" value="1"/>
</dbReference>
<dbReference type="PRINTS" id="PR01490">
    <property type="entry name" value="RTXTOXIND"/>
</dbReference>
<evidence type="ECO:0000259" key="12">
    <source>
        <dbReference type="Pfam" id="PF26002"/>
    </source>
</evidence>
<gene>
    <name evidence="13" type="ORF">JJL56_31765</name>
</gene>
<dbReference type="InterPro" id="IPR010129">
    <property type="entry name" value="T1SS_HlyD"/>
</dbReference>
<evidence type="ECO:0000313" key="14">
    <source>
        <dbReference type="Proteomes" id="UP000654452"/>
    </source>
</evidence>
<feature type="domain" description="AprE-like beta-barrel" evidence="12">
    <location>
        <begin position="332"/>
        <end position="421"/>
    </location>
</feature>
<evidence type="ECO:0000256" key="6">
    <source>
        <dbReference type="ARBA" id="ARBA00022692"/>
    </source>
</evidence>
<accession>A0ABS1I8P3</accession>
<evidence type="ECO:0000256" key="1">
    <source>
        <dbReference type="ARBA" id="ARBA00004377"/>
    </source>
</evidence>
<dbReference type="Proteomes" id="UP000654452">
    <property type="component" value="Unassembled WGS sequence"/>
</dbReference>
<dbReference type="InterPro" id="IPR058781">
    <property type="entry name" value="HH_AprE-like"/>
</dbReference>
<dbReference type="Pfam" id="PF25994">
    <property type="entry name" value="HH_AprE"/>
    <property type="match status" value="1"/>
</dbReference>
<feature type="coiled-coil region" evidence="10">
    <location>
        <begin position="168"/>
        <end position="195"/>
    </location>
</feature>
<evidence type="ECO:0000313" key="13">
    <source>
        <dbReference type="EMBL" id="MBK4723430.1"/>
    </source>
</evidence>
<keyword evidence="3 9" id="KW-0813">Transport</keyword>
<keyword evidence="14" id="KW-1185">Reference proteome</keyword>
<dbReference type="InterPro" id="IPR058982">
    <property type="entry name" value="Beta-barrel_AprE"/>
</dbReference>
<dbReference type="PANTHER" id="PTHR30386:SF17">
    <property type="entry name" value="ALKALINE PROTEASE SECRETION PROTEIN APRE"/>
    <property type="match status" value="1"/>
</dbReference>
<keyword evidence="10" id="KW-0175">Coiled coil</keyword>
<evidence type="ECO:0000256" key="8">
    <source>
        <dbReference type="ARBA" id="ARBA00023136"/>
    </source>
</evidence>
<dbReference type="Pfam" id="PF26002">
    <property type="entry name" value="Beta-barrel_AprE"/>
    <property type="match status" value="1"/>
</dbReference>
<comment type="subcellular location">
    <subcellularLocation>
        <location evidence="1 9">Cell inner membrane</location>
        <topology evidence="1 9">Single-pass membrane protein</topology>
    </subcellularLocation>
</comment>
<dbReference type="Gene3D" id="2.40.30.170">
    <property type="match status" value="1"/>
</dbReference>
<proteinExistence type="inferred from homology"/>
<dbReference type="InterPro" id="IPR050739">
    <property type="entry name" value="MFP"/>
</dbReference>
<evidence type="ECO:0000256" key="7">
    <source>
        <dbReference type="ARBA" id="ARBA00022989"/>
    </source>
</evidence>
<dbReference type="EMBL" id="JAEPIV010000057">
    <property type="protein sequence ID" value="MBK4723430.1"/>
    <property type="molecule type" value="Genomic_DNA"/>
</dbReference>
<keyword evidence="6 9" id="KW-0812">Transmembrane</keyword>
<evidence type="ECO:0000256" key="4">
    <source>
        <dbReference type="ARBA" id="ARBA00022475"/>
    </source>
</evidence>
<keyword evidence="4 9" id="KW-1003">Cell membrane</keyword>
<evidence type="ECO:0000259" key="11">
    <source>
        <dbReference type="Pfam" id="PF25994"/>
    </source>
</evidence>
<feature type="coiled-coil region" evidence="10">
    <location>
        <begin position="263"/>
        <end position="290"/>
    </location>
</feature>